<reference evidence="1" key="1">
    <citation type="submission" date="2023-07" db="EMBL/GenBank/DDBJ databases">
        <title>Gilvimarinus algae sp. nov., isolated from the surface of Kelp.</title>
        <authorList>
            <person name="Sun Y.Y."/>
            <person name="Gong Y."/>
            <person name="Du Z.J."/>
        </authorList>
    </citation>
    <scope>NUCLEOTIDE SEQUENCE</scope>
    <source>
        <strain evidence="1">SDUM040014</strain>
    </source>
</reference>
<keyword evidence="2" id="KW-1185">Reference proteome</keyword>
<dbReference type="RefSeq" id="WP_302710674.1">
    <property type="nucleotide sequence ID" value="NZ_JAULRT010000013.1"/>
</dbReference>
<comment type="caution">
    <text evidence="1">The sequence shown here is derived from an EMBL/GenBank/DDBJ whole genome shotgun (WGS) entry which is preliminary data.</text>
</comment>
<protein>
    <submittedName>
        <fullName evidence="1">Uncharacterized protein</fullName>
    </submittedName>
</protein>
<dbReference type="Proteomes" id="UP001168380">
    <property type="component" value="Unassembled WGS sequence"/>
</dbReference>
<evidence type="ECO:0000313" key="2">
    <source>
        <dbReference type="Proteomes" id="UP001168380"/>
    </source>
</evidence>
<sequence length="102" mass="11311">FQAEDQTPSGKFTTAGEIKMILTATKPNWVAVRLYNGQDIVYFTQLLSWRCGLHQVKYAINDGPMQTYDLPPCHLDLAAPNSLIDNEAMPIMGLAPESVQSL</sequence>
<name>A0ABT8T9I3_9GAMM</name>
<accession>A0ABT8T9I3</accession>
<organism evidence="1 2">
    <name type="scientific">Gilvimarinus algae</name>
    <dbReference type="NCBI Taxonomy" id="3058037"/>
    <lineage>
        <taxon>Bacteria</taxon>
        <taxon>Pseudomonadati</taxon>
        <taxon>Pseudomonadota</taxon>
        <taxon>Gammaproteobacteria</taxon>
        <taxon>Cellvibrionales</taxon>
        <taxon>Cellvibrionaceae</taxon>
        <taxon>Gilvimarinus</taxon>
    </lineage>
</organism>
<proteinExistence type="predicted"/>
<dbReference type="EMBL" id="JAULRT010000013">
    <property type="protein sequence ID" value="MDO3380550.1"/>
    <property type="molecule type" value="Genomic_DNA"/>
</dbReference>
<gene>
    <name evidence="1" type="ORF">QWI16_00050</name>
</gene>
<feature type="non-terminal residue" evidence="1">
    <location>
        <position position="102"/>
    </location>
</feature>
<feature type="non-terminal residue" evidence="1">
    <location>
        <position position="1"/>
    </location>
</feature>
<evidence type="ECO:0000313" key="1">
    <source>
        <dbReference type="EMBL" id="MDO3380550.1"/>
    </source>
</evidence>